<evidence type="ECO:0000256" key="2">
    <source>
        <dbReference type="ARBA" id="ARBA00023002"/>
    </source>
</evidence>
<gene>
    <name evidence="7" type="ORF">HNQ75_004489</name>
</gene>
<feature type="active site" description="Nucleophile" evidence="4">
    <location>
        <position position="143"/>
    </location>
</feature>
<dbReference type="CDD" id="cd18127">
    <property type="entry name" value="GAPDH_II_C"/>
    <property type="match status" value="1"/>
</dbReference>
<dbReference type="EC" id="1.2.1.59" evidence="7"/>
<feature type="domain" description="Glyceraldehyde 3-phosphate dehydrogenase NAD(P) binding" evidence="6">
    <location>
        <begin position="5"/>
        <end position="143"/>
    </location>
</feature>
<dbReference type="Pfam" id="PF01113">
    <property type="entry name" value="DapB_N"/>
    <property type="match status" value="1"/>
</dbReference>
<dbReference type="GO" id="GO:0006096">
    <property type="term" value="P:glycolytic process"/>
    <property type="evidence" value="ECO:0007669"/>
    <property type="project" value="InterPro"/>
</dbReference>
<dbReference type="InterPro" id="IPR020831">
    <property type="entry name" value="GlycerAld/Erythrose_P_DH"/>
</dbReference>
<dbReference type="GO" id="GO:0051287">
    <property type="term" value="F:NAD binding"/>
    <property type="evidence" value="ECO:0007669"/>
    <property type="project" value="InterPro"/>
</dbReference>
<evidence type="ECO:0000256" key="5">
    <source>
        <dbReference type="PIRSR" id="PIRSR000149-3"/>
    </source>
</evidence>
<dbReference type="GO" id="GO:0005737">
    <property type="term" value="C:cytoplasm"/>
    <property type="evidence" value="ECO:0007669"/>
    <property type="project" value="InterPro"/>
</dbReference>
<feature type="binding site" evidence="5">
    <location>
        <position position="304"/>
    </location>
    <ligand>
        <name>NAD(+)</name>
        <dbReference type="ChEBI" id="CHEBI:57540"/>
    </ligand>
</feature>
<keyword evidence="8" id="KW-1185">Reference proteome</keyword>
<dbReference type="InterPro" id="IPR000846">
    <property type="entry name" value="DapB_N"/>
</dbReference>
<dbReference type="GO" id="GO:0009089">
    <property type="term" value="P:lysine biosynthetic process via diaminopimelate"/>
    <property type="evidence" value="ECO:0007669"/>
    <property type="project" value="InterPro"/>
</dbReference>
<feature type="binding site" evidence="5">
    <location>
        <position position="36"/>
    </location>
    <ligand>
        <name>NAD(+)</name>
        <dbReference type="ChEBI" id="CHEBI:57540"/>
    </ligand>
</feature>
<evidence type="ECO:0000256" key="4">
    <source>
        <dbReference type="PIRSR" id="PIRSR000149-1"/>
    </source>
</evidence>
<keyword evidence="3 5" id="KW-0520">NAD</keyword>
<dbReference type="InterPro" id="IPR036291">
    <property type="entry name" value="NAD(P)-bd_dom_sf"/>
</dbReference>
<dbReference type="HAMAP" id="MF_00559">
    <property type="entry name" value="G3P_dehdrog_arch"/>
    <property type="match status" value="1"/>
</dbReference>
<proteinExistence type="inferred from homology"/>
<dbReference type="GO" id="GO:0043891">
    <property type="term" value="F:glyceraldehyde-3-phosphate dehydrogenase [NAD(P)+] (phosphorylating) activity"/>
    <property type="evidence" value="ECO:0007669"/>
    <property type="project" value="UniProtKB-EC"/>
</dbReference>
<evidence type="ECO:0000313" key="7">
    <source>
        <dbReference type="EMBL" id="MBB6182500.1"/>
    </source>
</evidence>
<evidence type="ECO:0000256" key="1">
    <source>
        <dbReference type="ARBA" id="ARBA00022857"/>
    </source>
</evidence>
<dbReference type="RefSeq" id="WP_077547584.1">
    <property type="nucleotide sequence ID" value="NZ_JACHEJ010000035.1"/>
</dbReference>
<dbReference type="InterPro" id="IPR020828">
    <property type="entry name" value="GlycerAld_3-P_DH_NAD(P)-bd"/>
</dbReference>
<sequence length="344" mass="37593">MNAKIRIAVNGYGVIGKRVAQAVTQQDDMELAGVADIGTDWRPRMATRKGFRLFGATTEHADGMKKAGLDISGTLQDLMDETDVVVDCTPKRMAAKNVEEYRRRNIKFIVQGGEKHAVTGHSFVAEASFDSARDRASTRVVSCNTTSIVRTLTALKGAGLLKRARGTLLRRATDPWESHEGGIMNTLVPEAEIPSHQGPDAQSVDPDLDVVTMAVKVPETIAHLHYWSVELKREATKEEVLDAFRSSSRISLIRIGDGLTAINTVKELMADLGRPHDNLYEVALWEDMLKVQGNECFYAYMVDNQAIVIPETIDAIRALTGRAESAQASIAKTNSALGIGQAFV</sequence>
<keyword evidence="1" id="KW-0521">NADP</keyword>
<accession>A0A7W9Z1V3</accession>
<evidence type="ECO:0000256" key="3">
    <source>
        <dbReference type="ARBA" id="ARBA00023027"/>
    </source>
</evidence>
<comment type="caution">
    <text evidence="7">The sequence shown here is derived from an EMBL/GenBank/DDBJ whole genome shotgun (WGS) entry which is preliminary data.</text>
</comment>
<dbReference type="GO" id="GO:0008839">
    <property type="term" value="F:4-hydroxy-tetrahydrodipicolinate reductase"/>
    <property type="evidence" value="ECO:0007669"/>
    <property type="project" value="InterPro"/>
</dbReference>
<dbReference type="AlphaFoldDB" id="A0A7W9Z1V3"/>
<dbReference type="PIRSF" id="PIRSF000149">
    <property type="entry name" value="GAP_DH"/>
    <property type="match status" value="1"/>
</dbReference>
<dbReference type="Proteomes" id="UP000535501">
    <property type="component" value="Unassembled WGS sequence"/>
</dbReference>
<dbReference type="GO" id="GO:0050661">
    <property type="term" value="F:NADP binding"/>
    <property type="evidence" value="ECO:0007669"/>
    <property type="project" value="InterPro"/>
</dbReference>
<dbReference type="NCBIfam" id="NF003251">
    <property type="entry name" value="PRK04207.1"/>
    <property type="match status" value="1"/>
</dbReference>
<dbReference type="InterPro" id="IPR006436">
    <property type="entry name" value="Glyceraldehyde-3-P_DH_2_arc"/>
</dbReference>
<dbReference type="SUPFAM" id="SSF55347">
    <property type="entry name" value="Glyceraldehyde-3-phosphate dehydrogenase-like, C-terminal domain"/>
    <property type="match status" value="1"/>
</dbReference>
<name>A0A7W9Z1V3_9HYPH</name>
<protein>
    <submittedName>
        <fullName evidence="7">Glyceraldehyde-3-phosphate dehydrogenase (NAD(P))</fullName>
        <ecNumber evidence="7">1.2.1.59</ecNumber>
    </submittedName>
</protein>
<dbReference type="EMBL" id="JACHEJ010000035">
    <property type="protein sequence ID" value="MBB6182500.1"/>
    <property type="molecule type" value="Genomic_DNA"/>
</dbReference>
<dbReference type="CDD" id="cd02278">
    <property type="entry name" value="GAPDH_II_N"/>
    <property type="match status" value="1"/>
</dbReference>
<keyword evidence="2 7" id="KW-0560">Oxidoreductase</keyword>
<dbReference type="Gene3D" id="3.40.50.720">
    <property type="entry name" value="NAD(P)-binding Rossmann-like Domain"/>
    <property type="match status" value="1"/>
</dbReference>
<dbReference type="SUPFAM" id="SSF51735">
    <property type="entry name" value="NAD(P)-binding Rossmann-fold domains"/>
    <property type="match status" value="1"/>
</dbReference>
<dbReference type="InterPro" id="IPR020829">
    <property type="entry name" value="GlycerAld_3-P_DH_cat"/>
</dbReference>
<dbReference type="Pfam" id="PF02800">
    <property type="entry name" value="Gp_dh_C"/>
    <property type="match status" value="1"/>
</dbReference>
<dbReference type="Gene3D" id="3.30.360.10">
    <property type="entry name" value="Dihydrodipicolinate Reductase, domain 2"/>
    <property type="match status" value="1"/>
</dbReference>
<organism evidence="7 8">
    <name type="scientific">Pseudorhizobium flavum</name>
    <dbReference type="NCBI Taxonomy" id="1335061"/>
    <lineage>
        <taxon>Bacteria</taxon>
        <taxon>Pseudomonadati</taxon>
        <taxon>Pseudomonadota</taxon>
        <taxon>Alphaproteobacteria</taxon>
        <taxon>Hyphomicrobiales</taxon>
        <taxon>Rhizobiaceae</taxon>
        <taxon>Rhizobium/Agrobacterium group</taxon>
        <taxon>Pseudorhizobium</taxon>
    </lineage>
</organism>
<evidence type="ECO:0000259" key="6">
    <source>
        <dbReference type="SMART" id="SM00846"/>
    </source>
</evidence>
<keyword evidence="5" id="KW-0547">Nucleotide-binding</keyword>
<evidence type="ECO:0000313" key="8">
    <source>
        <dbReference type="Proteomes" id="UP000535501"/>
    </source>
</evidence>
<dbReference type="NCBIfam" id="TIGR01546">
    <property type="entry name" value="GAPDH-II_archae"/>
    <property type="match status" value="1"/>
</dbReference>
<dbReference type="SMART" id="SM00846">
    <property type="entry name" value="Gp_dh_N"/>
    <property type="match status" value="1"/>
</dbReference>
<reference evidence="7 8" key="1">
    <citation type="submission" date="2020-08" db="EMBL/GenBank/DDBJ databases">
        <title>Genomic Encyclopedia of Type Strains, Phase IV (KMG-IV): sequencing the most valuable type-strain genomes for metagenomic binning, comparative biology and taxonomic classification.</title>
        <authorList>
            <person name="Goeker M."/>
        </authorList>
    </citation>
    <scope>NUCLEOTIDE SEQUENCE [LARGE SCALE GENOMIC DNA]</scope>
    <source>
        <strain evidence="7 8">DSM 102134</strain>
    </source>
</reference>